<evidence type="ECO:0008006" key="5">
    <source>
        <dbReference type="Google" id="ProtNLM"/>
    </source>
</evidence>
<keyword evidence="2" id="KW-0812">Transmembrane</keyword>
<keyword evidence="4" id="KW-1185">Reference proteome</keyword>
<evidence type="ECO:0000256" key="2">
    <source>
        <dbReference type="SAM" id="Phobius"/>
    </source>
</evidence>
<evidence type="ECO:0000256" key="1">
    <source>
        <dbReference type="ARBA" id="ARBA00023136"/>
    </source>
</evidence>
<dbReference type="Proteomes" id="UP000799767">
    <property type="component" value="Unassembled WGS sequence"/>
</dbReference>
<organism evidence="3 4">
    <name type="scientific">Neohortaea acidophila</name>
    <dbReference type="NCBI Taxonomy" id="245834"/>
    <lineage>
        <taxon>Eukaryota</taxon>
        <taxon>Fungi</taxon>
        <taxon>Dikarya</taxon>
        <taxon>Ascomycota</taxon>
        <taxon>Pezizomycotina</taxon>
        <taxon>Dothideomycetes</taxon>
        <taxon>Dothideomycetidae</taxon>
        <taxon>Mycosphaerellales</taxon>
        <taxon>Teratosphaeriaceae</taxon>
        <taxon>Neohortaea</taxon>
    </lineage>
</organism>
<evidence type="ECO:0000313" key="3">
    <source>
        <dbReference type="EMBL" id="KAF2481225.1"/>
    </source>
</evidence>
<dbReference type="OrthoDB" id="9984693at2759"/>
<dbReference type="GO" id="GO:0016020">
    <property type="term" value="C:membrane"/>
    <property type="evidence" value="ECO:0007669"/>
    <property type="project" value="GOC"/>
</dbReference>
<gene>
    <name evidence="3" type="ORF">BDY17DRAFT_229786</name>
</gene>
<feature type="non-terminal residue" evidence="3">
    <location>
        <position position="1"/>
    </location>
</feature>
<dbReference type="Gene3D" id="3.60.21.10">
    <property type="match status" value="1"/>
</dbReference>
<sequence>SNVLGTLCTFLLPPSIIATLLLYLYAPLLNCGFNHAKPAEAGCMIPGQERPAVKAQIAPFRLLTFADPQLEGDSSLPDAGGDSFFPSLENFWTDVRERGIAAVPGGVVTAATGLLTHDLLYILQWYRKRLDLWGNDLYLRHVYRSVTYWSDPTHMVILGDLLGSQHISDAEFQRRSRRFWTGVFKGSKRVPRTITDVSGRAETLGKDADWKNRIIAVAGNHDIGYAGDITEHRVQRFEETYGAVNWDIRFRLDNGTASDSPKKSLFSAFQFGPAPPELHVVVLNSMNLDSPAKDLDLQSQSRDFASEQLHGSGATRPKNSATLLLTHIPLYKPAGLCTDAEYFDWLPADEGGGLKEQNLLSLSTSMHILDGLAKSGKALVLNGHDHAGCDTFHYKYRQPASESEAEWTVDNYPPFNYPPYRPPPEYYLNPNREPPPEPPHPDTLLAIREITVRSMMGSYWGNAGFVSGWFDYEEEQWKFDYNTCFLGVQHIWWGIHVLDLVTLGLGV</sequence>
<evidence type="ECO:0000313" key="4">
    <source>
        <dbReference type="Proteomes" id="UP000799767"/>
    </source>
</evidence>
<keyword evidence="2" id="KW-1133">Transmembrane helix</keyword>
<dbReference type="SUPFAM" id="SSF56300">
    <property type="entry name" value="Metallo-dependent phosphatases"/>
    <property type="match status" value="1"/>
</dbReference>
<dbReference type="InterPro" id="IPR033308">
    <property type="entry name" value="PGAP5/Cdc1/Ted1"/>
</dbReference>
<dbReference type="GO" id="GO:0005783">
    <property type="term" value="C:endoplasmic reticulum"/>
    <property type="evidence" value="ECO:0007669"/>
    <property type="project" value="TreeGrafter"/>
</dbReference>
<feature type="transmembrane region" description="Helical" evidence="2">
    <location>
        <begin position="7"/>
        <end position="26"/>
    </location>
</feature>
<feature type="non-terminal residue" evidence="3">
    <location>
        <position position="507"/>
    </location>
</feature>
<dbReference type="GO" id="GO:0006506">
    <property type="term" value="P:GPI anchor biosynthetic process"/>
    <property type="evidence" value="ECO:0007669"/>
    <property type="project" value="InterPro"/>
</dbReference>
<name>A0A6A6PMT3_9PEZI</name>
<dbReference type="EMBL" id="MU001638">
    <property type="protein sequence ID" value="KAF2481225.1"/>
    <property type="molecule type" value="Genomic_DNA"/>
</dbReference>
<dbReference type="PANTHER" id="PTHR13315">
    <property type="entry name" value="METALLO PHOSPHOESTERASE RELATED"/>
    <property type="match status" value="1"/>
</dbReference>
<dbReference type="GeneID" id="54471200"/>
<dbReference type="PANTHER" id="PTHR13315:SF1">
    <property type="entry name" value="PROTEIN TED1"/>
    <property type="match status" value="1"/>
</dbReference>
<reference evidence="3" key="1">
    <citation type="journal article" date="2020" name="Stud. Mycol.">
        <title>101 Dothideomycetes genomes: a test case for predicting lifestyles and emergence of pathogens.</title>
        <authorList>
            <person name="Haridas S."/>
            <person name="Albert R."/>
            <person name="Binder M."/>
            <person name="Bloem J."/>
            <person name="Labutti K."/>
            <person name="Salamov A."/>
            <person name="Andreopoulos B."/>
            <person name="Baker S."/>
            <person name="Barry K."/>
            <person name="Bills G."/>
            <person name="Bluhm B."/>
            <person name="Cannon C."/>
            <person name="Castanera R."/>
            <person name="Culley D."/>
            <person name="Daum C."/>
            <person name="Ezra D."/>
            <person name="Gonzalez J."/>
            <person name="Henrissat B."/>
            <person name="Kuo A."/>
            <person name="Liang C."/>
            <person name="Lipzen A."/>
            <person name="Lutzoni F."/>
            <person name="Magnuson J."/>
            <person name="Mondo S."/>
            <person name="Nolan M."/>
            <person name="Ohm R."/>
            <person name="Pangilinan J."/>
            <person name="Park H.-J."/>
            <person name="Ramirez L."/>
            <person name="Alfaro M."/>
            <person name="Sun H."/>
            <person name="Tritt A."/>
            <person name="Yoshinaga Y."/>
            <person name="Zwiers L.-H."/>
            <person name="Turgeon B."/>
            <person name="Goodwin S."/>
            <person name="Spatafora J."/>
            <person name="Crous P."/>
            <person name="Grigoriev I."/>
        </authorList>
    </citation>
    <scope>NUCLEOTIDE SEQUENCE</scope>
    <source>
        <strain evidence="3">CBS 113389</strain>
    </source>
</reference>
<protein>
    <recommendedName>
        <fullName evidence="5">Calcineurin-like phosphoesterase domain-containing protein</fullName>
    </recommendedName>
</protein>
<proteinExistence type="predicted"/>
<accession>A0A6A6PMT3</accession>
<dbReference type="InterPro" id="IPR029052">
    <property type="entry name" value="Metallo-depent_PP-like"/>
</dbReference>
<keyword evidence="1 2" id="KW-0472">Membrane</keyword>
<dbReference type="RefSeq" id="XP_033587795.1">
    <property type="nucleotide sequence ID" value="XM_033730198.1"/>
</dbReference>
<dbReference type="AlphaFoldDB" id="A0A6A6PMT3"/>